<dbReference type="GO" id="GO:0003924">
    <property type="term" value="F:GTPase activity"/>
    <property type="evidence" value="ECO:0007669"/>
    <property type="project" value="UniProtKB-UniRule"/>
</dbReference>
<proteinExistence type="inferred from homology"/>
<evidence type="ECO:0000256" key="3">
    <source>
        <dbReference type="ARBA" id="ARBA00022741"/>
    </source>
</evidence>
<keyword evidence="4 9" id="KW-0378">Hydrolase</keyword>
<keyword evidence="2 9" id="KW-0963">Cytoplasm</keyword>
<dbReference type="Pfam" id="PF13181">
    <property type="entry name" value="TPR_8"/>
    <property type="match status" value="2"/>
</dbReference>
<dbReference type="Gene3D" id="1.25.40.10">
    <property type="entry name" value="Tetratricopeptide repeat domain"/>
    <property type="match status" value="3"/>
</dbReference>
<dbReference type="PROSITE" id="PS50005">
    <property type="entry name" value="TPR"/>
    <property type="match status" value="1"/>
</dbReference>
<dbReference type="InterPro" id="IPR042101">
    <property type="entry name" value="SRP54_N_sf"/>
</dbReference>
<comment type="subunit">
    <text evidence="9">Part of the signal recognition particle protein translocation system, which is composed of SRP and FtsY.</text>
</comment>
<comment type="caution">
    <text evidence="12">The sequence shown here is derived from an EMBL/GenBank/DDBJ whole genome shotgun (WGS) entry which is preliminary data.</text>
</comment>
<evidence type="ECO:0000313" key="12">
    <source>
        <dbReference type="EMBL" id="PID57347.1"/>
    </source>
</evidence>
<dbReference type="FunFam" id="1.20.120.140:FF:000002">
    <property type="entry name" value="Signal recognition particle receptor FtsY"/>
    <property type="match status" value="1"/>
</dbReference>
<comment type="subcellular location">
    <subcellularLocation>
        <location evidence="9">Cell membrane</location>
        <topology evidence="9">Peripheral membrane protein</topology>
        <orientation evidence="9">Cytoplasmic side</orientation>
    </subcellularLocation>
    <subcellularLocation>
        <location evidence="9">Cytoplasm</location>
    </subcellularLocation>
</comment>
<sequence length="808" mass="91002">MARIKVTREQKKLLKTIRKNAQDPEPLARLAWTFFDQQQYDEAQHYFQQAIDLKSPASSTADALYGMALLDLQRKHYEYARDDLRRIIRDFPDFQKRPEVHFALGQANDQLWRTREWTDEKEKFGSEFLQRAIDHYEQAIERRSTQQDAAGLMIGKLLYEIGEQDRALPFLQRVGQSPSLQASQRFDANVLTGQILLEHKQEAAAAKGFFEAALKGGAQQARLRSVYHSLGHICKSLEQDGQALIYYEKAASAYQDEQTADALDVLVNLSELQYRQHHTQEALDSARKGIVFSELPDASRQRLLQVLAGAASALRQYEQARDYEEHYLKFVRDSSAKAASLLRIGSLCEELGNGKEAIDAYRKGLKYAKKKFPAGKLHAALGRMYLHENRLNQAANHLKEAAEFGRDDEAHSAHVAWLQGQCYMQRGERQRAIEAYGRVVEKFSGSAEASQARQALKACRKSLKKAIQDLERTEHAEDAQTPMALPEASEQELLLELIEDILDEKSFFERLKEGLSKTHMSLVGKIEDLLANRTSVDDTLIEELEELLILSDMGVSTTQQIIARLREKVDRRELQKASQIKFHLKREVLAILEGHEKRLDLSREKPYVILVIGVNGTGKTTTIGKMAGKFTAQGRKVLLVAGDTFRAAAIEQLEIWGERTGCDVMKHASGSDPSAVMFDAVHAARSRHVDVMIADTAGRLHTKKNLMEELRKMVRILSREMPGAPHEILMVIDSTTGQNAISQAKLFNEAVGVTGFVLTKLDGTAKGGIIVGIAHDMNIPVTFIGIGEQVEDLREFHAEEFVEALFED</sequence>
<keyword evidence="5 9" id="KW-0342">GTP-binding</keyword>
<dbReference type="PANTHER" id="PTHR43134:SF1">
    <property type="entry name" value="SIGNAL RECOGNITION PARTICLE RECEPTOR SUBUNIT ALPHA"/>
    <property type="match status" value="1"/>
</dbReference>
<comment type="catalytic activity">
    <reaction evidence="8 9">
        <text>GTP + H2O = GDP + phosphate + H(+)</text>
        <dbReference type="Rhea" id="RHEA:19669"/>
        <dbReference type="ChEBI" id="CHEBI:15377"/>
        <dbReference type="ChEBI" id="CHEBI:15378"/>
        <dbReference type="ChEBI" id="CHEBI:37565"/>
        <dbReference type="ChEBI" id="CHEBI:43474"/>
        <dbReference type="ChEBI" id="CHEBI:58189"/>
        <dbReference type="EC" id="3.6.5.4"/>
    </reaction>
</comment>
<dbReference type="GO" id="GO:0005886">
    <property type="term" value="C:plasma membrane"/>
    <property type="evidence" value="ECO:0007669"/>
    <property type="project" value="UniProtKB-SubCell"/>
</dbReference>
<evidence type="ECO:0000259" key="11">
    <source>
        <dbReference type="PROSITE" id="PS00300"/>
    </source>
</evidence>
<accession>A0A2G6E5X4</accession>
<feature type="repeat" description="TPR" evidence="10">
    <location>
        <begin position="24"/>
        <end position="57"/>
    </location>
</feature>
<feature type="domain" description="SRP54-type proteins GTP-binding" evidence="11">
    <location>
        <begin position="780"/>
        <end position="793"/>
    </location>
</feature>
<dbReference type="FunFam" id="3.40.50.300:FF:000053">
    <property type="entry name" value="Signal recognition particle receptor FtsY"/>
    <property type="match status" value="1"/>
</dbReference>
<evidence type="ECO:0000256" key="10">
    <source>
        <dbReference type="PROSITE-ProRule" id="PRU00339"/>
    </source>
</evidence>
<dbReference type="SMART" id="SM00382">
    <property type="entry name" value="AAA"/>
    <property type="match status" value="1"/>
</dbReference>
<dbReference type="GO" id="GO:0005047">
    <property type="term" value="F:signal recognition particle binding"/>
    <property type="evidence" value="ECO:0007669"/>
    <property type="project" value="TreeGrafter"/>
</dbReference>
<dbReference type="PANTHER" id="PTHR43134">
    <property type="entry name" value="SIGNAL RECOGNITION PARTICLE RECEPTOR SUBUNIT ALPHA"/>
    <property type="match status" value="1"/>
</dbReference>
<protein>
    <recommendedName>
        <fullName evidence="9">Signal recognition particle receptor FtsY</fullName>
        <shortName evidence="9">SRP receptor</shortName>
        <ecNumber evidence="9">3.6.5.4</ecNumber>
    </recommendedName>
</protein>
<evidence type="ECO:0000256" key="9">
    <source>
        <dbReference type="HAMAP-Rule" id="MF_00920"/>
    </source>
</evidence>
<dbReference type="InterPro" id="IPR011990">
    <property type="entry name" value="TPR-like_helical_dom_sf"/>
</dbReference>
<keyword evidence="1 9" id="KW-1003">Cell membrane</keyword>
<keyword evidence="6 9" id="KW-0472">Membrane</keyword>
<evidence type="ECO:0000256" key="4">
    <source>
        <dbReference type="ARBA" id="ARBA00022801"/>
    </source>
</evidence>
<dbReference type="Pfam" id="PF13174">
    <property type="entry name" value="TPR_6"/>
    <property type="match status" value="1"/>
</dbReference>
<dbReference type="SUPFAM" id="SSF52540">
    <property type="entry name" value="P-loop containing nucleoside triphosphate hydrolases"/>
    <property type="match status" value="1"/>
</dbReference>
<dbReference type="InterPro" id="IPR027417">
    <property type="entry name" value="P-loop_NTPase"/>
</dbReference>
<dbReference type="SMART" id="SM00962">
    <property type="entry name" value="SRP54"/>
    <property type="match status" value="1"/>
</dbReference>
<dbReference type="GO" id="GO:0005525">
    <property type="term" value="F:GTP binding"/>
    <property type="evidence" value="ECO:0007669"/>
    <property type="project" value="UniProtKB-UniRule"/>
</dbReference>
<dbReference type="CDD" id="cd17874">
    <property type="entry name" value="FtsY"/>
    <property type="match status" value="1"/>
</dbReference>
<dbReference type="InterPro" id="IPR036225">
    <property type="entry name" value="SRP/SRP_N"/>
</dbReference>
<reference evidence="12 13" key="1">
    <citation type="submission" date="2017-10" db="EMBL/GenBank/DDBJ databases">
        <title>Novel microbial diversity and functional potential in the marine mammal oral microbiome.</title>
        <authorList>
            <person name="Dudek N.K."/>
            <person name="Sun C.L."/>
            <person name="Burstein D."/>
            <person name="Kantor R.S."/>
            <person name="Aliaga Goltsman D.S."/>
            <person name="Bik E.M."/>
            <person name="Thomas B.C."/>
            <person name="Banfield J.F."/>
            <person name="Relman D.A."/>
        </authorList>
    </citation>
    <scope>NUCLEOTIDE SEQUENCE [LARGE SCALE GENOMIC DNA]</scope>
    <source>
        <strain evidence="12">DOLZORAL124_49_17</strain>
    </source>
</reference>
<evidence type="ECO:0000256" key="1">
    <source>
        <dbReference type="ARBA" id="ARBA00022475"/>
    </source>
</evidence>
<evidence type="ECO:0000256" key="6">
    <source>
        <dbReference type="ARBA" id="ARBA00023136"/>
    </source>
</evidence>
<keyword evidence="10" id="KW-0802">TPR repeat</keyword>
<dbReference type="Gene3D" id="1.20.120.140">
    <property type="entry name" value="Signal recognition particle SRP54, nucleotide-binding domain"/>
    <property type="match status" value="1"/>
</dbReference>
<evidence type="ECO:0000256" key="2">
    <source>
        <dbReference type="ARBA" id="ARBA00022490"/>
    </source>
</evidence>
<comment type="function">
    <text evidence="9">Involved in targeting and insertion of nascent membrane proteins into the cytoplasmic membrane. Acts as a receptor for the complex formed by the signal recognition particle (SRP) and the ribosome-nascent chain (RNC).</text>
</comment>
<dbReference type="Proteomes" id="UP000229740">
    <property type="component" value="Unassembled WGS sequence"/>
</dbReference>
<dbReference type="EMBL" id="PDPS01000027">
    <property type="protein sequence ID" value="PID57347.1"/>
    <property type="molecule type" value="Genomic_DNA"/>
</dbReference>
<evidence type="ECO:0000256" key="7">
    <source>
        <dbReference type="ARBA" id="ARBA00023170"/>
    </source>
</evidence>
<dbReference type="SMART" id="SM00028">
    <property type="entry name" value="TPR"/>
    <property type="match status" value="6"/>
</dbReference>
<dbReference type="EC" id="3.6.5.4" evidence="9"/>
<dbReference type="NCBIfam" id="TIGR00064">
    <property type="entry name" value="ftsY"/>
    <property type="match status" value="1"/>
</dbReference>
<dbReference type="Pfam" id="PF00448">
    <property type="entry name" value="SRP54"/>
    <property type="match status" value="1"/>
</dbReference>
<dbReference type="PROSITE" id="PS00300">
    <property type="entry name" value="SRP54"/>
    <property type="match status" value="1"/>
</dbReference>
<dbReference type="InterPro" id="IPR000897">
    <property type="entry name" value="SRP54_GTPase_dom"/>
</dbReference>
<dbReference type="AlphaFoldDB" id="A0A2G6E5X4"/>
<dbReference type="InterPro" id="IPR003593">
    <property type="entry name" value="AAA+_ATPase"/>
</dbReference>
<dbReference type="SMART" id="SM00963">
    <property type="entry name" value="SRP54_N"/>
    <property type="match status" value="1"/>
</dbReference>
<dbReference type="InterPro" id="IPR019734">
    <property type="entry name" value="TPR_rpt"/>
</dbReference>
<name>A0A2G6E5X4_9BACT</name>
<feature type="binding site" evidence="9">
    <location>
        <begin position="613"/>
        <end position="620"/>
    </location>
    <ligand>
        <name>GTP</name>
        <dbReference type="ChEBI" id="CHEBI:37565"/>
    </ligand>
</feature>
<dbReference type="Pfam" id="PF13432">
    <property type="entry name" value="TPR_16"/>
    <property type="match status" value="1"/>
</dbReference>
<dbReference type="Pfam" id="PF02881">
    <property type="entry name" value="SRP54_N"/>
    <property type="match status" value="1"/>
</dbReference>
<evidence type="ECO:0000256" key="8">
    <source>
        <dbReference type="ARBA" id="ARBA00048027"/>
    </source>
</evidence>
<dbReference type="HAMAP" id="MF_00920">
    <property type="entry name" value="FtsY"/>
    <property type="match status" value="1"/>
</dbReference>
<feature type="binding site" evidence="9">
    <location>
        <begin position="759"/>
        <end position="762"/>
    </location>
    <ligand>
        <name>GTP</name>
        <dbReference type="ChEBI" id="CHEBI:37565"/>
    </ligand>
</feature>
<dbReference type="SUPFAM" id="SSF48452">
    <property type="entry name" value="TPR-like"/>
    <property type="match status" value="3"/>
</dbReference>
<gene>
    <name evidence="9" type="primary">ftsY</name>
    <name evidence="12" type="ORF">CSB45_07425</name>
</gene>
<keyword evidence="3 9" id="KW-0547">Nucleotide-binding</keyword>
<dbReference type="InterPro" id="IPR013822">
    <property type="entry name" value="Signal_recog_particl_SRP54_hlx"/>
</dbReference>
<evidence type="ECO:0000313" key="13">
    <source>
        <dbReference type="Proteomes" id="UP000229740"/>
    </source>
</evidence>
<dbReference type="InterPro" id="IPR004390">
    <property type="entry name" value="SR_rcpt_FtsY"/>
</dbReference>
<dbReference type="Gene3D" id="3.40.50.300">
    <property type="entry name" value="P-loop containing nucleotide triphosphate hydrolases"/>
    <property type="match status" value="1"/>
</dbReference>
<comment type="similarity">
    <text evidence="9">Belongs to the GTP-binding SRP family. FtsY subfamily.</text>
</comment>
<organism evidence="12 13">
    <name type="scientific">candidate division KSB3 bacterium</name>
    <dbReference type="NCBI Taxonomy" id="2044937"/>
    <lineage>
        <taxon>Bacteria</taxon>
        <taxon>candidate division KSB3</taxon>
    </lineage>
</organism>
<keyword evidence="7 9" id="KW-0675">Receptor</keyword>
<dbReference type="GO" id="GO:0005737">
    <property type="term" value="C:cytoplasm"/>
    <property type="evidence" value="ECO:0007669"/>
    <property type="project" value="UniProtKB-SubCell"/>
</dbReference>
<dbReference type="GO" id="GO:0006614">
    <property type="term" value="P:SRP-dependent cotranslational protein targeting to membrane"/>
    <property type="evidence" value="ECO:0007669"/>
    <property type="project" value="InterPro"/>
</dbReference>
<feature type="binding site" evidence="9">
    <location>
        <begin position="695"/>
        <end position="699"/>
    </location>
    <ligand>
        <name>GTP</name>
        <dbReference type="ChEBI" id="CHEBI:37565"/>
    </ligand>
</feature>
<dbReference type="SUPFAM" id="SSF47364">
    <property type="entry name" value="Domain of the SRP/SRP receptor G-proteins"/>
    <property type="match status" value="1"/>
</dbReference>
<evidence type="ECO:0000256" key="5">
    <source>
        <dbReference type="ARBA" id="ARBA00023134"/>
    </source>
</evidence>